<keyword evidence="3" id="KW-1185">Reference proteome</keyword>
<dbReference type="Proteomes" id="UP000298030">
    <property type="component" value="Unassembled WGS sequence"/>
</dbReference>
<gene>
    <name evidence="2" type="ORF">FA13DRAFT_1031886</name>
</gene>
<evidence type="ECO:0000313" key="3">
    <source>
        <dbReference type="Proteomes" id="UP000298030"/>
    </source>
</evidence>
<comment type="caution">
    <text evidence="2">The sequence shown here is derived from an EMBL/GenBank/DDBJ whole genome shotgun (WGS) entry which is preliminary data.</text>
</comment>
<dbReference type="AlphaFoldDB" id="A0A4Y7RN46"/>
<reference evidence="2 3" key="1">
    <citation type="journal article" date="2019" name="Nat. Ecol. Evol.">
        <title>Megaphylogeny resolves global patterns of mushroom evolution.</title>
        <authorList>
            <person name="Varga T."/>
            <person name="Krizsan K."/>
            <person name="Foldi C."/>
            <person name="Dima B."/>
            <person name="Sanchez-Garcia M."/>
            <person name="Sanchez-Ramirez S."/>
            <person name="Szollosi G.J."/>
            <person name="Szarkandi J.G."/>
            <person name="Papp V."/>
            <person name="Albert L."/>
            <person name="Andreopoulos W."/>
            <person name="Angelini C."/>
            <person name="Antonin V."/>
            <person name="Barry K.W."/>
            <person name="Bougher N.L."/>
            <person name="Buchanan P."/>
            <person name="Buyck B."/>
            <person name="Bense V."/>
            <person name="Catcheside P."/>
            <person name="Chovatia M."/>
            <person name="Cooper J."/>
            <person name="Damon W."/>
            <person name="Desjardin D."/>
            <person name="Finy P."/>
            <person name="Geml J."/>
            <person name="Haridas S."/>
            <person name="Hughes K."/>
            <person name="Justo A."/>
            <person name="Karasinski D."/>
            <person name="Kautmanova I."/>
            <person name="Kiss B."/>
            <person name="Kocsube S."/>
            <person name="Kotiranta H."/>
            <person name="LaButti K.M."/>
            <person name="Lechner B.E."/>
            <person name="Liimatainen K."/>
            <person name="Lipzen A."/>
            <person name="Lukacs Z."/>
            <person name="Mihaltcheva S."/>
            <person name="Morgado L.N."/>
            <person name="Niskanen T."/>
            <person name="Noordeloos M.E."/>
            <person name="Ohm R.A."/>
            <person name="Ortiz-Santana B."/>
            <person name="Ovrebo C."/>
            <person name="Racz N."/>
            <person name="Riley R."/>
            <person name="Savchenko A."/>
            <person name="Shiryaev A."/>
            <person name="Soop K."/>
            <person name="Spirin V."/>
            <person name="Szebenyi C."/>
            <person name="Tomsovsky M."/>
            <person name="Tulloss R.E."/>
            <person name="Uehling J."/>
            <person name="Grigoriev I.V."/>
            <person name="Vagvolgyi C."/>
            <person name="Papp T."/>
            <person name="Martin F.M."/>
            <person name="Miettinen O."/>
            <person name="Hibbett D.S."/>
            <person name="Nagy L.G."/>
        </authorList>
    </citation>
    <scope>NUCLEOTIDE SEQUENCE [LARGE SCALE GENOMIC DNA]</scope>
    <source>
        <strain evidence="2 3">FP101781</strain>
    </source>
</reference>
<protein>
    <submittedName>
        <fullName evidence="2">Uncharacterized protein</fullName>
    </submittedName>
</protein>
<dbReference type="EMBL" id="QPFP01000471">
    <property type="protein sequence ID" value="TEB10418.1"/>
    <property type="molecule type" value="Genomic_DNA"/>
</dbReference>
<proteinExistence type="predicted"/>
<organism evidence="2 3">
    <name type="scientific">Coprinellus micaceus</name>
    <name type="common">Glistening ink-cap mushroom</name>
    <name type="synonym">Coprinus micaceus</name>
    <dbReference type="NCBI Taxonomy" id="71717"/>
    <lineage>
        <taxon>Eukaryota</taxon>
        <taxon>Fungi</taxon>
        <taxon>Dikarya</taxon>
        <taxon>Basidiomycota</taxon>
        <taxon>Agaricomycotina</taxon>
        <taxon>Agaricomycetes</taxon>
        <taxon>Agaricomycetidae</taxon>
        <taxon>Agaricales</taxon>
        <taxon>Agaricineae</taxon>
        <taxon>Psathyrellaceae</taxon>
        <taxon>Coprinellus</taxon>
    </lineage>
</organism>
<evidence type="ECO:0000256" key="1">
    <source>
        <dbReference type="SAM" id="MobiDB-lite"/>
    </source>
</evidence>
<feature type="region of interest" description="Disordered" evidence="1">
    <location>
        <begin position="1"/>
        <end position="29"/>
    </location>
</feature>
<sequence>MPVPSSLDPRTKSNQLTPKSKCPRTHPDSRQPFLVLQTLLYALPLPLFALCESASRPQVQMSSIFVSAPSTAKQRVLGWTQSIAASPVIRFDTASALWSSEPIETVARCNPVCSVSPRTTGIVTSSMRFEFQSRLRGHLGCRLDPRLHLPSSLSELSLHTPLGVPAQISPPRCFSSRSVTASPRARGLPNVSGLEGVESVVPCA</sequence>
<evidence type="ECO:0000313" key="2">
    <source>
        <dbReference type="EMBL" id="TEB10418.1"/>
    </source>
</evidence>
<name>A0A4Y7RN46_COPMI</name>
<accession>A0A4Y7RN46</accession>